<dbReference type="GO" id="GO:0005886">
    <property type="term" value="C:plasma membrane"/>
    <property type="evidence" value="ECO:0007669"/>
    <property type="project" value="UniProtKB-SubCell"/>
</dbReference>
<proteinExistence type="inferred from homology"/>
<comment type="similarity">
    <text evidence="9">Belongs to the FtsQ/DivIB family. FtsQ subfamily.</text>
</comment>
<protein>
    <recommendedName>
        <fullName evidence="9">Cell division protein FtsQ</fullName>
    </recommendedName>
</protein>
<sequence length="268" mass="30658">MKYNERLLSGKSVKLIFLAVSVFLLFALIRFTMNISYFQISTVDVVGIRSDMPLKYVNKEQLFENLKPHLSGSYFHVDLDTAQQVAMQTEWVSDVKIEKIMPNTVRLTVKEHEPVARWIREGHSAGLVDGEGKIFQAAYNGEKLPEFDGEVNVLPQMAQQYKTFADELHPLRLGILRLQYTPRASWTMMLNNGVELRLGKQDVNTRMARFVDAWQHSLNEINGLDYVDMRYNDGFATRGGTRPASFSVDGTETEQDNNNSNSQINRDE</sequence>
<feature type="compositionally biased region" description="Polar residues" evidence="10">
    <location>
        <begin position="256"/>
        <end position="268"/>
    </location>
</feature>
<dbReference type="GO" id="GO:0090529">
    <property type="term" value="P:cell septum assembly"/>
    <property type="evidence" value="ECO:0007669"/>
    <property type="project" value="InterPro"/>
</dbReference>
<dbReference type="Gene3D" id="3.40.50.11690">
    <property type="entry name" value="Cell division protein FtsQ/DivIB"/>
    <property type="match status" value="1"/>
</dbReference>
<feature type="region of interest" description="Disordered" evidence="10">
    <location>
        <begin position="242"/>
        <end position="268"/>
    </location>
</feature>
<keyword evidence="5 9" id="KW-0812">Transmembrane</keyword>
<evidence type="ECO:0000313" key="12">
    <source>
        <dbReference type="EMBL" id="SSY71083.1"/>
    </source>
</evidence>
<organism evidence="12 13">
    <name type="scientific">Alysiella crassa</name>
    <dbReference type="NCBI Taxonomy" id="153491"/>
    <lineage>
        <taxon>Bacteria</taxon>
        <taxon>Pseudomonadati</taxon>
        <taxon>Pseudomonadota</taxon>
        <taxon>Betaproteobacteria</taxon>
        <taxon>Neisseriales</taxon>
        <taxon>Neisseriaceae</taxon>
        <taxon>Alysiella</taxon>
    </lineage>
</organism>
<dbReference type="GO" id="GO:0032153">
    <property type="term" value="C:cell division site"/>
    <property type="evidence" value="ECO:0007669"/>
    <property type="project" value="UniProtKB-UniRule"/>
</dbReference>
<dbReference type="STRING" id="1120980.GCA_000745955_01326"/>
<dbReference type="HAMAP" id="MF_00911">
    <property type="entry name" value="FtsQ_subfam"/>
    <property type="match status" value="1"/>
</dbReference>
<evidence type="ECO:0000256" key="4">
    <source>
        <dbReference type="ARBA" id="ARBA00022618"/>
    </source>
</evidence>
<dbReference type="EMBL" id="UFSO01000002">
    <property type="protein sequence ID" value="SSY71083.1"/>
    <property type="molecule type" value="Genomic_DNA"/>
</dbReference>
<keyword evidence="3 9" id="KW-0997">Cell inner membrane</keyword>
<evidence type="ECO:0000256" key="3">
    <source>
        <dbReference type="ARBA" id="ARBA00022519"/>
    </source>
</evidence>
<feature type="domain" description="POTRA" evidence="11">
    <location>
        <begin position="38"/>
        <end position="112"/>
    </location>
</feature>
<keyword evidence="13" id="KW-1185">Reference proteome</keyword>
<dbReference type="InterPro" id="IPR034746">
    <property type="entry name" value="POTRA"/>
</dbReference>
<dbReference type="OrthoDB" id="9790370at2"/>
<keyword evidence="6 9" id="KW-1133">Transmembrane helix</keyword>
<evidence type="ECO:0000256" key="10">
    <source>
        <dbReference type="SAM" id="MobiDB-lite"/>
    </source>
</evidence>
<comment type="subunit">
    <text evidence="9">Part of a complex composed of FtsB, FtsL and FtsQ.</text>
</comment>
<dbReference type="InterPro" id="IPR045335">
    <property type="entry name" value="FtsQ_C_sf"/>
</dbReference>
<comment type="function">
    <text evidence="9">Essential cell division protein. May link together the upstream cell division proteins, which are predominantly cytoplasmic, with the downstream cell division proteins, which are predominantly periplasmic. May control correct divisome assembly.</text>
</comment>
<dbReference type="InterPro" id="IPR013685">
    <property type="entry name" value="POTRA_FtsQ_type"/>
</dbReference>
<dbReference type="PANTHER" id="PTHR35851">
    <property type="entry name" value="CELL DIVISION PROTEIN FTSQ"/>
    <property type="match status" value="1"/>
</dbReference>
<dbReference type="AlphaFoldDB" id="A0A376BN62"/>
<dbReference type="Gene3D" id="3.10.20.310">
    <property type="entry name" value="membrane protein fhac"/>
    <property type="match status" value="1"/>
</dbReference>
<feature type="transmembrane region" description="Helical" evidence="9">
    <location>
        <begin position="12"/>
        <end position="33"/>
    </location>
</feature>
<dbReference type="Pfam" id="PF08478">
    <property type="entry name" value="POTRA_1"/>
    <property type="match status" value="1"/>
</dbReference>
<evidence type="ECO:0000256" key="5">
    <source>
        <dbReference type="ARBA" id="ARBA00022692"/>
    </source>
</evidence>
<name>A0A376BN62_9NEIS</name>
<keyword evidence="8 9" id="KW-0131">Cell cycle</keyword>
<dbReference type="InterPro" id="IPR026579">
    <property type="entry name" value="FtsQ"/>
</dbReference>
<gene>
    <name evidence="9 12" type="primary">ftsQ</name>
    <name evidence="12" type="ORF">NCTC10283_01219</name>
</gene>
<reference evidence="12 13" key="1">
    <citation type="submission" date="2018-06" db="EMBL/GenBank/DDBJ databases">
        <authorList>
            <consortium name="Pathogen Informatics"/>
            <person name="Doyle S."/>
        </authorList>
    </citation>
    <scope>NUCLEOTIDE SEQUENCE [LARGE SCALE GENOMIC DNA]</scope>
    <source>
        <strain evidence="12 13">NCTC10283</strain>
    </source>
</reference>
<dbReference type="InterPro" id="IPR005548">
    <property type="entry name" value="Cell_div_FtsQ/DivIB_C"/>
</dbReference>
<evidence type="ECO:0000256" key="2">
    <source>
        <dbReference type="ARBA" id="ARBA00022475"/>
    </source>
</evidence>
<evidence type="ECO:0000256" key="6">
    <source>
        <dbReference type="ARBA" id="ARBA00022989"/>
    </source>
</evidence>
<dbReference type="PANTHER" id="PTHR35851:SF1">
    <property type="entry name" value="CELL DIVISION PROTEIN FTSQ"/>
    <property type="match status" value="1"/>
</dbReference>
<evidence type="ECO:0000256" key="1">
    <source>
        <dbReference type="ARBA" id="ARBA00004370"/>
    </source>
</evidence>
<dbReference type="RefSeq" id="WP_034292878.1">
    <property type="nucleotide sequence ID" value="NZ_CP091519.2"/>
</dbReference>
<comment type="subcellular location">
    <subcellularLocation>
        <location evidence="9">Cell inner membrane</location>
        <topology evidence="9">Single-pass type II membrane protein</topology>
    </subcellularLocation>
    <subcellularLocation>
        <location evidence="1">Membrane</location>
    </subcellularLocation>
    <text evidence="9">Localizes to the division septum.</text>
</comment>
<keyword evidence="7 9" id="KW-0472">Membrane</keyword>
<keyword evidence="2 9" id="KW-1003">Cell membrane</keyword>
<dbReference type="Proteomes" id="UP000254209">
    <property type="component" value="Unassembled WGS sequence"/>
</dbReference>
<accession>A0A376BN62</accession>
<keyword evidence="4 9" id="KW-0132">Cell division</keyword>
<evidence type="ECO:0000256" key="9">
    <source>
        <dbReference type="HAMAP-Rule" id="MF_00911"/>
    </source>
</evidence>
<dbReference type="PROSITE" id="PS51779">
    <property type="entry name" value="POTRA"/>
    <property type="match status" value="1"/>
</dbReference>
<evidence type="ECO:0000259" key="11">
    <source>
        <dbReference type="PROSITE" id="PS51779"/>
    </source>
</evidence>
<dbReference type="GO" id="GO:0043093">
    <property type="term" value="P:FtsZ-dependent cytokinesis"/>
    <property type="evidence" value="ECO:0007669"/>
    <property type="project" value="UniProtKB-UniRule"/>
</dbReference>
<dbReference type="Pfam" id="PF03799">
    <property type="entry name" value="FtsQ_DivIB_C"/>
    <property type="match status" value="1"/>
</dbReference>
<evidence type="ECO:0000256" key="7">
    <source>
        <dbReference type="ARBA" id="ARBA00023136"/>
    </source>
</evidence>
<evidence type="ECO:0000256" key="8">
    <source>
        <dbReference type="ARBA" id="ARBA00023306"/>
    </source>
</evidence>
<evidence type="ECO:0000313" key="13">
    <source>
        <dbReference type="Proteomes" id="UP000254209"/>
    </source>
</evidence>